<dbReference type="InterPro" id="IPR017853">
    <property type="entry name" value="GH"/>
</dbReference>
<dbReference type="Pfam" id="PF08924">
    <property type="entry name" value="Rv2525c_GlyHyd-like"/>
    <property type="match status" value="1"/>
</dbReference>
<protein>
    <submittedName>
        <fullName evidence="2">Putative peptidoglycan binding domain-containing protein</fullName>
    </submittedName>
</protein>
<dbReference type="CDD" id="cd06418">
    <property type="entry name" value="GH25_BacA-like"/>
    <property type="match status" value="1"/>
</dbReference>
<dbReference type="SUPFAM" id="SSF51445">
    <property type="entry name" value="(Trans)glycosidases"/>
    <property type="match status" value="1"/>
</dbReference>
<feature type="domain" description="Rv2525c-like glycoside hydrolase-like" evidence="1">
    <location>
        <begin position="311"/>
        <end position="477"/>
    </location>
</feature>
<name>A0A261FCR6_9BIFI</name>
<dbReference type="RefSeq" id="WP_094689204.1">
    <property type="nucleotide sequence ID" value="NZ_JACBYZ010000001.1"/>
</dbReference>
<sequence>MVDQMVLATQQWLNSTYQGREGYDPIPENGRTGQTTVFALLHALQIELGITSTADAFGPSTQSLFATRWPQGIHRQPDGDSAESNVYGIIQGALWCKGYSTGASAITRHFYSGTAGAIAKLQNDAGIAADSVVTLPIMKALLSMDQFVLLADYGGKPEIRQIQQHINATYLAYTGLIPTDGVYGRQMNVALIQVLQSLEGYTPDLATGNFGSGTTAHLKKITSDNSSAYLEWVWLGKVALLCNDVNVIVSSQWDETLTNSLLRFQDHYSLPRTGVFDKSTWMSLLTSKGDPNRACVACDTRFEITESLANRLKADGYSIVGRYLSEPGMDKLKPEEYFKAIRPGELQRILNAGLRFFPIFQENSRSESDFTEEIGERHGREAYEHASALHIPPTVIFFSVDMDVMDYQIDSLIIPYFHGVFSTLQGGYKVGIYASRHVCQRVMDTGLAVSAFVSDMSSGFSGNLGYPIPNKWSYDQFTEIENYFGDVALDRVAFGGDTLPVDHLMSEVSASFDDPLYEWVRKTETQCAEALDEGTASLRAQKPSIGTFILQWLRKPEYWGLNGDGMWEAYTPEAAQPPELAEARVTCAEICKEQPDIKHLLKDRDIAHWAASTLGYLTWGVERDPSKFTVSSLGGWGLDLLQVWGQYTRESHPGDLQQWMQAHIGALTNSSFGLLDAVADADAWLVAKAMGDNPLNEHSLSSALNKIYQEEAADRLRRFFLERFFGDRRNVAQQYQQICEGVLTGIWHAVGISKIPQYLLRKAAHADYFPTSVEAEIIADVYSDFLMDAKQ</sequence>
<evidence type="ECO:0000313" key="3">
    <source>
        <dbReference type="Proteomes" id="UP000228976"/>
    </source>
</evidence>
<proteinExistence type="predicted"/>
<dbReference type="EMBL" id="MWWU01000001">
    <property type="protein sequence ID" value="OZG56763.1"/>
    <property type="molecule type" value="Genomic_DNA"/>
</dbReference>
<gene>
    <name evidence="2" type="ORF">AEAE_0072</name>
</gene>
<dbReference type="AlphaFoldDB" id="A0A261FCR6"/>
<organism evidence="2 3">
    <name type="scientific">Aeriscardovia aeriphila</name>
    <dbReference type="NCBI Taxonomy" id="218139"/>
    <lineage>
        <taxon>Bacteria</taxon>
        <taxon>Bacillati</taxon>
        <taxon>Actinomycetota</taxon>
        <taxon>Actinomycetes</taxon>
        <taxon>Bifidobacteriales</taxon>
        <taxon>Bifidobacteriaceae</taxon>
        <taxon>Aeriscardovia</taxon>
    </lineage>
</organism>
<dbReference type="InterPro" id="IPR015020">
    <property type="entry name" value="Rv2525c-like_Glyco_Hydro-like"/>
</dbReference>
<accession>A0A261FCR6</accession>
<dbReference type="Proteomes" id="UP000228976">
    <property type="component" value="Unassembled WGS sequence"/>
</dbReference>
<reference evidence="2 3" key="1">
    <citation type="journal article" date="2017" name="BMC Genomics">
        <title>Comparative genomic and phylogenomic analyses of the Bifidobacteriaceae family.</title>
        <authorList>
            <person name="Lugli G.A."/>
            <person name="Milani C."/>
            <person name="Turroni F."/>
            <person name="Duranti S."/>
            <person name="Mancabelli L."/>
            <person name="Mangifesta M."/>
            <person name="Ferrario C."/>
            <person name="Modesto M."/>
            <person name="Mattarelli P."/>
            <person name="Jiri K."/>
            <person name="van Sinderen D."/>
            <person name="Ventura M."/>
        </authorList>
    </citation>
    <scope>NUCLEOTIDE SEQUENCE [LARGE SCALE GENOMIC DNA]</scope>
    <source>
        <strain evidence="2 3">LMG 21773</strain>
    </source>
</reference>
<dbReference type="OrthoDB" id="1795295at2"/>
<dbReference type="Gene3D" id="3.20.20.80">
    <property type="entry name" value="Glycosidases"/>
    <property type="match status" value="1"/>
</dbReference>
<comment type="caution">
    <text evidence="2">The sequence shown here is derived from an EMBL/GenBank/DDBJ whole genome shotgun (WGS) entry which is preliminary data.</text>
</comment>
<evidence type="ECO:0000313" key="2">
    <source>
        <dbReference type="EMBL" id="OZG56763.1"/>
    </source>
</evidence>
<evidence type="ECO:0000259" key="1">
    <source>
        <dbReference type="Pfam" id="PF08924"/>
    </source>
</evidence>
<keyword evidence="3" id="KW-1185">Reference proteome</keyword>